<dbReference type="Gene3D" id="2.30.22.10">
    <property type="entry name" value="Head domain of nucleotide exchange factor GrpE"/>
    <property type="match status" value="1"/>
</dbReference>
<evidence type="ECO:0000256" key="7">
    <source>
        <dbReference type="SAM" id="MobiDB-lite"/>
    </source>
</evidence>
<dbReference type="HAMAP" id="MF_01151">
    <property type="entry name" value="GrpE"/>
    <property type="match status" value="1"/>
</dbReference>
<dbReference type="GO" id="GO:0006457">
    <property type="term" value="P:protein folding"/>
    <property type="evidence" value="ECO:0007669"/>
    <property type="project" value="InterPro"/>
</dbReference>
<dbReference type="EMBL" id="QQXK01000001">
    <property type="protein sequence ID" value="RII43824.1"/>
    <property type="molecule type" value="Genomic_DNA"/>
</dbReference>
<dbReference type="GO" id="GO:0051087">
    <property type="term" value="F:protein-folding chaperone binding"/>
    <property type="evidence" value="ECO:0007669"/>
    <property type="project" value="InterPro"/>
</dbReference>
<dbReference type="PROSITE" id="PS01071">
    <property type="entry name" value="GRPE"/>
    <property type="match status" value="1"/>
</dbReference>
<evidence type="ECO:0000256" key="5">
    <source>
        <dbReference type="RuleBase" id="RU004478"/>
    </source>
</evidence>
<sequence length="202" mass="21472">MANEEFTPEEEPVSFTDKRKIDPESGEVRGEAGASEEAAQGSEGDALSQAEEILDAAGAAQDADTAAADEFKADLLRLQAEFTNYRRRVERDKEAARETGVNATVASLIPVLDDVDAARAAGDLVDGPFASIATKLDAALAALGVERIDEAGVEFDPTVHEALLRQPWPGVEAEHVGQVLRTGFKRGDRVLRAAQVLVSTGE</sequence>
<evidence type="ECO:0000256" key="6">
    <source>
        <dbReference type="SAM" id="Coils"/>
    </source>
</evidence>
<organism evidence="8 9">
    <name type="scientific">Galactobacter valiniphilus</name>
    <dbReference type="NCBI Taxonomy" id="2676122"/>
    <lineage>
        <taxon>Bacteria</taxon>
        <taxon>Bacillati</taxon>
        <taxon>Actinomycetota</taxon>
        <taxon>Actinomycetes</taxon>
        <taxon>Micrococcales</taxon>
        <taxon>Micrococcaceae</taxon>
        <taxon>Galactobacter</taxon>
    </lineage>
</organism>
<comment type="subunit">
    <text evidence="3">Homodimer.</text>
</comment>
<feature type="compositionally biased region" description="Acidic residues" evidence="7">
    <location>
        <begin position="1"/>
        <end position="12"/>
    </location>
</feature>
<dbReference type="InterPro" id="IPR009012">
    <property type="entry name" value="GrpE_head"/>
</dbReference>
<keyword evidence="3 4" id="KW-0346">Stress response</keyword>
<dbReference type="SUPFAM" id="SSF58014">
    <property type="entry name" value="Coiled-coil domain of nucleotide exchange factor GrpE"/>
    <property type="match status" value="1"/>
</dbReference>
<accession>A0A399JF18</accession>
<feature type="compositionally biased region" description="Basic and acidic residues" evidence="7">
    <location>
        <begin position="16"/>
        <end position="30"/>
    </location>
</feature>
<keyword evidence="9" id="KW-1185">Reference proteome</keyword>
<dbReference type="InterPro" id="IPR013805">
    <property type="entry name" value="GrpE_CC"/>
</dbReference>
<comment type="subcellular location">
    <subcellularLocation>
        <location evidence="3">Cytoplasm</location>
    </subcellularLocation>
</comment>
<evidence type="ECO:0000313" key="8">
    <source>
        <dbReference type="EMBL" id="RII43824.1"/>
    </source>
</evidence>
<evidence type="ECO:0000256" key="4">
    <source>
        <dbReference type="RuleBase" id="RU000639"/>
    </source>
</evidence>
<dbReference type="InterPro" id="IPR000740">
    <property type="entry name" value="GrpE"/>
</dbReference>
<dbReference type="GO" id="GO:0042803">
    <property type="term" value="F:protein homodimerization activity"/>
    <property type="evidence" value="ECO:0007669"/>
    <property type="project" value="InterPro"/>
</dbReference>
<proteinExistence type="inferred from homology"/>
<dbReference type="SUPFAM" id="SSF51064">
    <property type="entry name" value="Head domain of nucleotide exchange factor GrpE"/>
    <property type="match status" value="1"/>
</dbReference>
<dbReference type="GO" id="GO:0005737">
    <property type="term" value="C:cytoplasm"/>
    <property type="evidence" value="ECO:0007669"/>
    <property type="project" value="UniProtKB-SubCell"/>
</dbReference>
<dbReference type="PRINTS" id="PR00773">
    <property type="entry name" value="GRPEPROTEIN"/>
</dbReference>
<dbReference type="PANTHER" id="PTHR21237">
    <property type="entry name" value="GRPE PROTEIN"/>
    <property type="match status" value="1"/>
</dbReference>
<dbReference type="GO" id="GO:0051082">
    <property type="term" value="F:unfolded protein binding"/>
    <property type="evidence" value="ECO:0007669"/>
    <property type="project" value="TreeGrafter"/>
</dbReference>
<comment type="similarity">
    <text evidence="1 3 5">Belongs to the GrpE family.</text>
</comment>
<evidence type="ECO:0000256" key="3">
    <source>
        <dbReference type="HAMAP-Rule" id="MF_01151"/>
    </source>
</evidence>
<comment type="caution">
    <text evidence="8">The sequence shown here is derived from an EMBL/GenBank/DDBJ whole genome shotgun (WGS) entry which is preliminary data.</text>
</comment>
<dbReference type="RefSeq" id="WP_119423249.1">
    <property type="nucleotide sequence ID" value="NZ_QQXK01000001.1"/>
</dbReference>
<protein>
    <recommendedName>
        <fullName evidence="3 4">Protein GrpE</fullName>
    </recommendedName>
    <alternativeName>
        <fullName evidence="3">HSP-70 cofactor</fullName>
    </alternativeName>
</protein>
<dbReference type="Gene3D" id="3.90.20.20">
    <property type="match status" value="1"/>
</dbReference>
<dbReference type="AlphaFoldDB" id="A0A399JF18"/>
<name>A0A399JF18_9MICC</name>
<evidence type="ECO:0000313" key="9">
    <source>
        <dbReference type="Proteomes" id="UP000265419"/>
    </source>
</evidence>
<gene>
    <name evidence="3" type="primary">grpE</name>
    <name evidence="8" type="ORF">DWB68_00935</name>
</gene>
<feature type="coiled-coil region" evidence="6">
    <location>
        <begin position="68"/>
        <end position="95"/>
    </location>
</feature>
<dbReference type="CDD" id="cd00446">
    <property type="entry name" value="GrpE"/>
    <property type="match status" value="1"/>
</dbReference>
<evidence type="ECO:0000256" key="1">
    <source>
        <dbReference type="ARBA" id="ARBA00009054"/>
    </source>
</evidence>
<reference evidence="8 9" key="1">
    <citation type="submission" date="2018-07" db="EMBL/GenBank/DDBJ databases">
        <title>Arthrobacter sp. nov., isolated from raw cow's milk with high bacterial count.</title>
        <authorList>
            <person name="Hahne J."/>
            <person name="Isele D."/>
            <person name="Lipski A."/>
        </authorList>
    </citation>
    <scope>NUCLEOTIDE SEQUENCE [LARGE SCALE GENOMIC DNA]</scope>
    <source>
        <strain evidence="8 9">JZ R-35</strain>
    </source>
</reference>
<keyword evidence="6" id="KW-0175">Coiled coil</keyword>
<dbReference type="Proteomes" id="UP000265419">
    <property type="component" value="Unassembled WGS sequence"/>
</dbReference>
<evidence type="ECO:0000256" key="2">
    <source>
        <dbReference type="ARBA" id="ARBA00023186"/>
    </source>
</evidence>
<keyword evidence="2 3" id="KW-0143">Chaperone</keyword>
<feature type="region of interest" description="Disordered" evidence="7">
    <location>
        <begin position="1"/>
        <end position="47"/>
    </location>
</feature>
<dbReference type="PANTHER" id="PTHR21237:SF23">
    <property type="entry name" value="GRPE PROTEIN HOMOLOG, MITOCHONDRIAL"/>
    <property type="match status" value="1"/>
</dbReference>
<comment type="function">
    <text evidence="3 4">Participates actively in the response to hyperosmotic and heat shock by preventing the aggregation of stress-denatured proteins, in association with DnaK and GrpE. It is the nucleotide exchange factor for DnaK and may function as a thermosensor. Unfolded proteins bind initially to DnaJ; upon interaction with the DnaJ-bound protein, DnaK hydrolyzes its bound ATP, resulting in the formation of a stable complex. GrpE releases ADP from DnaK; ATP binding to DnaK triggers the release of the substrate protein, thus completing the reaction cycle. Several rounds of ATP-dependent interactions between DnaJ, DnaK and GrpE are required for fully efficient folding.</text>
</comment>
<dbReference type="GO" id="GO:0000774">
    <property type="term" value="F:adenyl-nucleotide exchange factor activity"/>
    <property type="evidence" value="ECO:0007669"/>
    <property type="project" value="InterPro"/>
</dbReference>
<keyword evidence="3" id="KW-0963">Cytoplasm</keyword>
<feature type="compositionally biased region" description="Low complexity" evidence="7">
    <location>
        <begin position="31"/>
        <end position="46"/>
    </location>
</feature>
<dbReference type="Pfam" id="PF01025">
    <property type="entry name" value="GrpE"/>
    <property type="match status" value="1"/>
</dbReference>